<evidence type="ECO:0000256" key="3">
    <source>
        <dbReference type="SAM" id="MobiDB-lite"/>
    </source>
</evidence>
<dbReference type="GO" id="GO:0007166">
    <property type="term" value="P:cell surface receptor signaling pathway"/>
    <property type="evidence" value="ECO:0007669"/>
    <property type="project" value="TreeGrafter"/>
</dbReference>
<name>A0A8C3QJ22_9PASS</name>
<sequence>MGGCDTELSPGSLSRPIRDCPRALSHRKCCPHGDSSGTAPHPAPPGSSQCRGTLFVELGAPGGLGVTQWGGPEMPGVTGPPCSPDWLVLQVPAWPLLEGDRMTLRCRRWKDMWVTKVLFYREKMQVRGLLRGTELSLSPLQLNHSGDYHCEGQMKYSFSEWQESALVTVTVNELFTVPVLEGPSELTEGSPLNLSCLSTPSPLRPRTRLLYLFYRDGQSVRGPKGSPQFLLPTVGVSHSGDYSCQVHTDGGTVWKSSARLRVTVRSECGDGHGEPPQPHRVPPRLLHRVPPSLPPDPPPIPGPTPCPPIPPWIPRR</sequence>
<dbReference type="GO" id="GO:0004888">
    <property type="term" value="F:transmembrane signaling receptor activity"/>
    <property type="evidence" value="ECO:0007669"/>
    <property type="project" value="TreeGrafter"/>
</dbReference>
<dbReference type="InterPro" id="IPR007110">
    <property type="entry name" value="Ig-like_dom"/>
</dbReference>
<feature type="region of interest" description="Disordered" evidence="3">
    <location>
        <begin position="31"/>
        <end position="51"/>
    </location>
</feature>
<dbReference type="PANTHER" id="PTHR11481">
    <property type="entry name" value="IMMUNOGLOBULIN FC RECEPTOR"/>
    <property type="match status" value="1"/>
</dbReference>
<evidence type="ECO:0000259" key="4">
    <source>
        <dbReference type="PROSITE" id="PS50835"/>
    </source>
</evidence>
<proteinExistence type="predicted"/>
<keyword evidence="6" id="KW-1185">Reference proteome</keyword>
<dbReference type="GO" id="GO:0009897">
    <property type="term" value="C:external side of plasma membrane"/>
    <property type="evidence" value="ECO:0007669"/>
    <property type="project" value="TreeGrafter"/>
</dbReference>
<dbReference type="InterPro" id="IPR050488">
    <property type="entry name" value="Ig_Fc_receptor"/>
</dbReference>
<evidence type="ECO:0000313" key="6">
    <source>
        <dbReference type="Proteomes" id="UP000694396"/>
    </source>
</evidence>
<reference evidence="5" key="1">
    <citation type="submission" date="2025-08" db="UniProtKB">
        <authorList>
            <consortium name="Ensembl"/>
        </authorList>
    </citation>
    <scope>IDENTIFICATION</scope>
</reference>
<feature type="domain" description="Ig-like" evidence="4">
    <location>
        <begin position="178"/>
        <end position="261"/>
    </location>
</feature>
<organism evidence="5 6">
    <name type="scientific">Cyanoderma ruficeps</name>
    <name type="common">rufous-capped babbler</name>
    <dbReference type="NCBI Taxonomy" id="181631"/>
    <lineage>
        <taxon>Eukaryota</taxon>
        <taxon>Metazoa</taxon>
        <taxon>Chordata</taxon>
        <taxon>Craniata</taxon>
        <taxon>Vertebrata</taxon>
        <taxon>Euteleostomi</taxon>
        <taxon>Archelosauria</taxon>
        <taxon>Archosauria</taxon>
        <taxon>Dinosauria</taxon>
        <taxon>Saurischia</taxon>
        <taxon>Theropoda</taxon>
        <taxon>Coelurosauria</taxon>
        <taxon>Aves</taxon>
        <taxon>Neognathae</taxon>
        <taxon>Neoaves</taxon>
        <taxon>Telluraves</taxon>
        <taxon>Australaves</taxon>
        <taxon>Passeriformes</taxon>
        <taxon>Sylvioidea</taxon>
        <taxon>Timaliidae</taxon>
        <taxon>Cyanoderma</taxon>
    </lineage>
</organism>
<dbReference type="PANTHER" id="PTHR11481:SF64">
    <property type="entry name" value="FC RECEPTOR-LIKE PROTEIN 4"/>
    <property type="match status" value="1"/>
</dbReference>
<feature type="compositionally biased region" description="Pro residues" evidence="3">
    <location>
        <begin position="291"/>
        <end position="316"/>
    </location>
</feature>
<dbReference type="AlphaFoldDB" id="A0A8C3QJ22"/>
<dbReference type="Gene3D" id="2.60.40.10">
    <property type="entry name" value="Immunoglobulins"/>
    <property type="match status" value="2"/>
</dbReference>
<dbReference type="InterPro" id="IPR003599">
    <property type="entry name" value="Ig_sub"/>
</dbReference>
<dbReference type="GO" id="GO:0006955">
    <property type="term" value="P:immune response"/>
    <property type="evidence" value="ECO:0007669"/>
    <property type="project" value="TreeGrafter"/>
</dbReference>
<accession>A0A8C3QJ22</accession>
<dbReference type="Proteomes" id="UP000694396">
    <property type="component" value="Unplaced"/>
</dbReference>
<dbReference type="InterPro" id="IPR036179">
    <property type="entry name" value="Ig-like_dom_sf"/>
</dbReference>
<dbReference type="Pfam" id="PF13895">
    <property type="entry name" value="Ig_2"/>
    <property type="match status" value="1"/>
</dbReference>
<keyword evidence="2" id="KW-1015">Disulfide bond</keyword>
<reference evidence="5" key="2">
    <citation type="submission" date="2025-09" db="UniProtKB">
        <authorList>
            <consortium name="Ensembl"/>
        </authorList>
    </citation>
    <scope>IDENTIFICATION</scope>
</reference>
<evidence type="ECO:0000256" key="2">
    <source>
        <dbReference type="ARBA" id="ARBA00023157"/>
    </source>
</evidence>
<keyword evidence="1" id="KW-0732">Signal</keyword>
<evidence type="ECO:0000313" key="5">
    <source>
        <dbReference type="Ensembl" id="ENSCRFP00000006888.1"/>
    </source>
</evidence>
<dbReference type="PROSITE" id="PS50835">
    <property type="entry name" value="IG_LIKE"/>
    <property type="match status" value="1"/>
</dbReference>
<dbReference type="InterPro" id="IPR013783">
    <property type="entry name" value="Ig-like_fold"/>
</dbReference>
<dbReference type="Ensembl" id="ENSCRFT00000007134.1">
    <property type="protein sequence ID" value="ENSCRFP00000006888.1"/>
    <property type="gene ID" value="ENSCRFG00000005440.1"/>
</dbReference>
<feature type="region of interest" description="Disordered" evidence="3">
    <location>
        <begin position="267"/>
        <end position="316"/>
    </location>
</feature>
<evidence type="ECO:0000256" key="1">
    <source>
        <dbReference type="ARBA" id="ARBA00022729"/>
    </source>
</evidence>
<dbReference type="SUPFAM" id="SSF48726">
    <property type="entry name" value="Immunoglobulin"/>
    <property type="match status" value="2"/>
</dbReference>
<dbReference type="SMART" id="SM00409">
    <property type="entry name" value="IG"/>
    <property type="match status" value="2"/>
</dbReference>
<protein>
    <recommendedName>
        <fullName evidence="4">Ig-like domain-containing protein</fullName>
    </recommendedName>
</protein>